<dbReference type="PROSITE" id="PS00216">
    <property type="entry name" value="SUGAR_TRANSPORT_1"/>
    <property type="match status" value="1"/>
</dbReference>
<evidence type="ECO:0000256" key="6">
    <source>
        <dbReference type="ARBA" id="ARBA00022989"/>
    </source>
</evidence>
<organism evidence="8 9">
    <name type="scientific">Alicyclobacillus acidoterrestris (strain ATCC 49025 / DSM 3922 / CIP 106132 / NCIMB 13137 / GD3B)</name>
    <dbReference type="NCBI Taxonomy" id="1356854"/>
    <lineage>
        <taxon>Bacteria</taxon>
        <taxon>Bacillati</taxon>
        <taxon>Bacillota</taxon>
        <taxon>Bacilli</taxon>
        <taxon>Bacillales</taxon>
        <taxon>Alicyclobacillaceae</taxon>
        <taxon>Alicyclobacillus</taxon>
    </lineage>
</organism>
<evidence type="ECO:0000256" key="1">
    <source>
        <dbReference type="ARBA" id="ARBA00004651"/>
    </source>
</evidence>
<dbReference type="SUPFAM" id="SSF103473">
    <property type="entry name" value="MFS general substrate transporter"/>
    <property type="match status" value="1"/>
</dbReference>
<dbReference type="InterPro" id="IPR001958">
    <property type="entry name" value="Tet-R_TetA/multi-R_MdtG-like"/>
</dbReference>
<keyword evidence="9" id="KW-1185">Reference proteome</keyword>
<dbReference type="InterPro" id="IPR011701">
    <property type="entry name" value="MFS"/>
</dbReference>
<evidence type="ECO:0000256" key="3">
    <source>
        <dbReference type="ARBA" id="ARBA00022448"/>
    </source>
</evidence>
<dbReference type="OrthoDB" id="8952229at2"/>
<evidence type="ECO:0000313" key="9">
    <source>
        <dbReference type="Proteomes" id="UP000829401"/>
    </source>
</evidence>
<dbReference type="GO" id="GO:0022857">
    <property type="term" value="F:transmembrane transporter activity"/>
    <property type="evidence" value="ECO:0007669"/>
    <property type="project" value="InterPro"/>
</dbReference>
<dbReference type="PANTHER" id="PTHR43414">
    <property type="entry name" value="MULTIDRUG RESISTANCE PROTEIN MDTG"/>
    <property type="match status" value="1"/>
</dbReference>
<keyword evidence="3" id="KW-0813">Transport</keyword>
<evidence type="ECO:0000313" key="8">
    <source>
        <dbReference type="EMBL" id="UNO50515.1"/>
    </source>
</evidence>
<dbReference type="PANTHER" id="PTHR43414:SF1">
    <property type="entry name" value="PEPTIDE PERMEASE"/>
    <property type="match status" value="1"/>
</dbReference>
<sequence>MNRSSFQLNSRTVVWWMLTATGVTQTTQFMVMPFMALYMSVHTHAAASVIGLAVGSISLTTTLFSFFGGALADRLGRKWVMAVAMLLSALAMVEFANAQAIWAFFVVSVLTGLSRALFVPASQAMLTDFTEPERRAHVFGMSYWMNNIGAAVGPIIGGALAGTAPRLTFYIAAAISLAYLFVIVSVFPESNRKSGGGSIEVKLGTVVDTLRKDKALVVFIVAGILTSVGYSQFDTTLPQVLQSLFGSEAASRQYSYIFAATGLEVVILQFIVTRMSARFGTGKVLLVSQLIYALSFFGIGVSGNFVQFLVWSIILTVGEVLAAPRLAQYISTLADERMRGAYFGANSLTNLGYFLGPFIGGILLRHLGAMSVFFVVGCLALLAGPFYNASHRIYVKREHSNGRKVTIANAGAQKRRDSRM</sequence>
<gene>
    <name evidence="8" type="ORF">K1I37_08675</name>
</gene>
<reference evidence="9" key="1">
    <citation type="journal article" date="2022" name="G3 (Bethesda)">
        <title>Unveiling the complete genome sequence of Alicyclobacillus acidoterrestris DSM 3922T, a taint-producing strain.</title>
        <authorList>
            <person name="Leonardo I.C."/>
            <person name="Barreto Crespo M.T."/>
            <person name="Gaspar F.B."/>
        </authorList>
    </citation>
    <scope>NUCLEOTIDE SEQUENCE [LARGE SCALE GENOMIC DNA]</scope>
    <source>
        <strain evidence="9">DSM 3922</strain>
    </source>
</reference>
<dbReference type="InterPro" id="IPR005829">
    <property type="entry name" value="Sugar_transporter_CS"/>
</dbReference>
<dbReference type="Gene3D" id="1.20.1250.20">
    <property type="entry name" value="MFS general substrate transporter like domains"/>
    <property type="match status" value="1"/>
</dbReference>
<dbReference type="PRINTS" id="PR01035">
    <property type="entry name" value="TCRTETA"/>
</dbReference>
<accession>A0A9E7CT10</accession>
<keyword evidence="7" id="KW-0472">Membrane</keyword>
<dbReference type="KEGG" id="aaco:K1I37_08675"/>
<dbReference type="GO" id="GO:0005886">
    <property type="term" value="C:plasma membrane"/>
    <property type="evidence" value="ECO:0007669"/>
    <property type="project" value="UniProtKB-SubCell"/>
</dbReference>
<keyword evidence="5" id="KW-0812">Transmembrane</keyword>
<dbReference type="AlphaFoldDB" id="T0BNQ7"/>
<keyword evidence="6" id="KW-1133">Transmembrane helix</keyword>
<dbReference type="PROSITE" id="PS50850">
    <property type="entry name" value="MFS"/>
    <property type="match status" value="1"/>
</dbReference>
<proteinExistence type="inferred from homology"/>
<comment type="similarity">
    <text evidence="2">Belongs to the major facilitator superfamily. TCR/Tet family.</text>
</comment>
<protein>
    <submittedName>
        <fullName evidence="8">MFS transporter</fullName>
    </submittedName>
</protein>
<keyword evidence="4" id="KW-1003">Cell membrane</keyword>
<dbReference type="Pfam" id="PF07690">
    <property type="entry name" value="MFS_1"/>
    <property type="match status" value="2"/>
</dbReference>
<evidence type="ECO:0000256" key="4">
    <source>
        <dbReference type="ARBA" id="ARBA00022475"/>
    </source>
</evidence>
<name>T0BNQ7_ALIAG</name>
<dbReference type="STRING" id="1356854.N007_15225"/>
<dbReference type="eggNOG" id="COG2814">
    <property type="taxonomic scope" value="Bacteria"/>
</dbReference>
<accession>T0BNQ7</accession>
<evidence type="ECO:0000256" key="5">
    <source>
        <dbReference type="ARBA" id="ARBA00022692"/>
    </source>
</evidence>
<dbReference type="InterPro" id="IPR020846">
    <property type="entry name" value="MFS_dom"/>
</dbReference>
<evidence type="ECO:0000256" key="7">
    <source>
        <dbReference type="ARBA" id="ARBA00023136"/>
    </source>
</evidence>
<comment type="subcellular location">
    <subcellularLocation>
        <location evidence="1">Cell membrane</location>
        <topology evidence="1">Multi-pass membrane protein</topology>
    </subcellularLocation>
</comment>
<dbReference type="RefSeq" id="WP_021298225.1">
    <property type="nucleotide sequence ID" value="NZ_AURB01000179.1"/>
</dbReference>
<dbReference type="CDD" id="cd17329">
    <property type="entry name" value="MFS_MdtH_MDR_like"/>
    <property type="match status" value="1"/>
</dbReference>
<dbReference type="EMBL" id="CP080467">
    <property type="protein sequence ID" value="UNO50515.1"/>
    <property type="molecule type" value="Genomic_DNA"/>
</dbReference>
<evidence type="ECO:0000256" key="2">
    <source>
        <dbReference type="ARBA" id="ARBA00007520"/>
    </source>
</evidence>
<dbReference type="Proteomes" id="UP000829401">
    <property type="component" value="Chromosome"/>
</dbReference>
<dbReference type="InterPro" id="IPR036259">
    <property type="entry name" value="MFS_trans_sf"/>
</dbReference>